<dbReference type="InterPro" id="IPR036185">
    <property type="entry name" value="DNA_heli_DnaB-like_N_sf"/>
</dbReference>
<dbReference type="CDD" id="cd00984">
    <property type="entry name" value="DnaB_C"/>
    <property type="match status" value="1"/>
</dbReference>
<dbReference type="Proteomes" id="UP000752172">
    <property type="component" value="Unassembled WGS sequence"/>
</dbReference>
<dbReference type="EC" id="5.6.2.3" evidence="10"/>
<keyword evidence="3" id="KW-0235">DNA replication</keyword>
<dbReference type="SUPFAM" id="SSF48024">
    <property type="entry name" value="N-terminal domain of DnaB helicase"/>
    <property type="match status" value="1"/>
</dbReference>
<evidence type="ECO:0000256" key="4">
    <source>
        <dbReference type="ARBA" id="ARBA00022741"/>
    </source>
</evidence>
<dbReference type="GO" id="GO:0005524">
    <property type="term" value="F:ATP binding"/>
    <property type="evidence" value="ECO:0007669"/>
    <property type="project" value="UniProtKB-KW"/>
</dbReference>
<dbReference type="Pfam" id="PF03796">
    <property type="entry name" value="DnaB_C"/>
    <property type="match status" value="1"/>
</dbReference>
<dbReference type="Pfam" id="PF00772">
    <property type="entry name" value="DnaB"/>
    <property type="match status" value="1"/>
</dbReference>
<dbReference type="Gene3D" id="1.10.860.10">
    <property type="entry name" value="DNAb Helicase, Chain A"/>
    <property type="match status" value="1"/>
</dbReference>
<dbReference type="GO" id="GO:0043139">
    <property type="term" value="F:5'-3' DNA helicase activity"/>
    <property type="evidence" value="ECO:0007669"/>
    <property type="project" value="UniProtKB-EC"/>
</dbReference>
<evidence type="ECO:0000256" key="2">
    <source>
        <dbReference type="ARBA" id="ARBA00022515"/>
    </source>
</evidence>
<evidence type="ECO:0000256" key="1">
    <source>
        <dbReference type="ARBA" id="ARBA00008428"/>
    </source>
</evidence>
<dbReference type="Gene3D" id="3.40.50.300">
    <property type="entry name" value="P-loop containing nucleotide triphosphate hydrolases"/>
    <property type="match status" value="1"/>
</dbReference>
<comment type="caution">
    <text evidence="13">The sequence shown here is derived from an EMBL/GenBank/DDBJ whole genome shotgun (WGS) entry which is preliminary data.</text>
</comment>
<dbReference type="GO" id="GO:0006269">
    <property type="term" value="P:DNA replication, synthesis of primer"/>
    <property type="evidence" value="ECO:0007669"/>
    <property type="project" value="UniProtKB-KW"/>
</dbReference>
<dbReference type="PANTHER" id="PTHR30153">
    <property type="entry name" value="REPLICATIVE DNA HELICASE DNAB"/>
    <property type="match status" value="1"/>
</dbReference>
<evidence type="ECO:0000256" key="6">
    <source>
        <dbReference type="ARBA" id="ARBA00022806"/>
    </source>
</evidence>
<dbReference type="InterPro" id="IPR007694">
    <property type="entry name" value="DNA_helicase_DnaB-like_C"/>
</dbReference>
<dbReference type="GO" id="GO:0005829">
    <property type="term" value="C:cytosol"/>
    <property type="evidence" value="ECO:0007669"/>
    <property type="project" value="TreeGrafter"/>
</dbReference>
<keyword evidence="2" id="KW-0639">Primosome</keyword>
<dbReference type="GO" id="GO:1990077">
    <property type="term" value="C:primosome complex"/>
    <property type="evidence" value="ECO:0007669"/>
    <property type="project" value="UniProtKB-KW"/>
</dbReference>
<dbReference type="InterPro" id="IPR003593">
    <property type="entry name" value="AAA+_ATPase"/>
</dbReference>
<reference evidence="13" key="2">
    <citation type="submission" date="2021-09" db="EMBL/GenBank/DDBJ databases">
        <authorList>
            <person name="Gilroy R."/>
        </authorList>
    </citation>
    <scope>NUCLEOTIDE SEQUENCE</scope>
    <source>
        <strain evidence="13">ChiSjej2B20-17149</strain>
    </source>
</reference>
<evidence type="ECO:0000256" key="7">
    <source>
        <dbReference type="ARBA" id="ARBA00022840"/>
    </source>
</evidence>
<dbReference type="SUPFAM" id="SSF52540">
    <property type="entry name" value="P-loop containing nucleoside triphosphate hydrolases"/>
    <property type="match status" value="1"/>
</dbReference>
<gene>
    <name evidence="13" type="ORF">K8W20_26555</name>
</gene>
<proteinExistence type="inferred from homology"/>
<comment type="catalytic activity">
    <reaction evidence="11">
        <text>ATP + H2O = ADP + phosphate + H(+)</text>
        <dbReference type="Rhea" id="RHEA:13065"/>
        <dbReference type="ChEBI" id="CHEBI:15377"/>
        <dbReference type="ChEBI" id="CHEBI:15378"/>
        <dbReference type="ChEBI" id="CHEBI:30616"/>
        <dbReference type="ChEBI" id="CHEBI:43474"/>
        <dbReference type="ChEBI" id="CHEBI:456216"/>
        <dbReference type="EC" id="5.6.2.3"/>
    </reaction>
</comment>
<dbReference type="SMART" id="SM00382">
    <property type="entry name" value="AAA"/>
    <property type="match status" value="1"/>
</dbReference>
<sequence length="480" mass="52369">MIDYPDTTDAPPSYQEVPDSALYSHEAEYALIGSMIQHPDLIDDAGGKLSVGDFHHPACAELFEVVSGLRTRGRAVDVVTICEARPYLADHQSSLAVAGLLVQNTPSAANFDEYARIVKQRSVARRVIAAARIMSERLIDGEPLDEVMSQGQQAWVSLEAEGLDSRRRYRFIRDILPEAIDGVDRRFNRTASLGFDTGLPSLDEFIPGICPGHVVVVAGTPGSGKTTLGLGIAERVALVKNEPALVFSLEMTDVELTNRSLASVGSVQLKHISEGHSMTDADWPGLTSAVNKLMDAPLIMCDDSSLTLRDIRQICRTVKREHGLAFVALDYIGLVNGESKSSSRYETVTEISKGLKRLAKELAVPIVVLAQLNRGPSNRPNKRPTKSDLRDSGQIEADADVVILVHRDGESDAGKAGVTELIVDKNRHGPTGSCRVQHQGAYHRFVELIGNPYPSEDEVEMGRALKFSGRSKGRKDHEKF</sequence>
<evidence type="ECO:0000256" key="10">
    <source>
        <dbReference type="ARBA" id="ARBA00044969"/>
    </source>
</evidence>
<evidence type="ECO:0000256" key="5">
    <source>
        <dbReference type="ARBA" id="ARBA00022801"/>
    </source>
</evidence>
<protein>
    <recommendedName>
        <fullName evidence="10">DNA 5'-3' helicase</fullName>
        <ecNumber evidence="10">5.6.2.3</ecNumber>
    </recommendedName>
</protein>
<keyword evidence="4" id="KW-0547">Nucleotide-binding</keyword>
<dbReference type="GO" id="GO:0016787">
    <property type="term" value="F:hydrolase activity"/>
    <property type="evidence" value="ECO:0007669"/>
    <property type="project" value="UniProtKB-KW"/>
</dbReference>
<dbReference type="PANTHER" id="PTHR30153:SF2">
    <property type="entry name" value="REPLICATIVE DNA HELICASE"/>
    <property type="match status" value="1"/>
</dbReference>
<evidence type="ECO:0000256" key="9">
    <source>
        <dbReference type="ARBA" id="ARBA00023235"/>
    </source>
</evidence>
<keyword evidence="8" id="KW-0238">DNA-binding</keyword>
<feature type="domain" description="SF4 helicase" evidence="12">
    <location>
        <begin position="188"/>
        <end position="452"/>
    </location>
</feature>
<accession>A0A921NNV5</accession>
<dbReference type="RefSeq" id="WP_278918516.1">
    <property type="nucleotide sequence ID" value="NZ_DYTS01000448.1"/>
</dbReference>
<dbReference type="PROSITE" id="PS51199">
    <property type="entry name" value="SF4_HELICASE"/>
    <property type="match status" value="1"/>
</dbReference>
<dbReference type="AlphaFoldDB" id="A0A921NNV5"/>
<evidence type="ECO:0000313" key="14">
    <source>
        <dbReference type="Proteomes" id="UP000752172"/>
    </source>
</evidence>
<evidence type="ECO:0000256" key="3">
    <source>
        <dbReference type="ARBA" id="ARBA00022705"/>
    </source>
</evidence>
<keyword evidence="9" id="KW-0413">Isomerase</keyword>
<evidence type="ECO:0000256" key="11">
    <source>
        <dbReference type="ARBA" id="ARBA00048954"/>
    </source>
</evidence>
<organism evidence="13 14">
    <name type="scientific">Pseudomonas lactis</name>
    <dbReference type="NCBI Taxonomy" id="1615674"/>
    <lineage>
        <taxon>Bacteria</taxon>
        <taxon>Pseudomonadati</taxon>
        <taxon>Pseudomonadota</taxon>
        <taxon>Gammaproteobacteria</taxon>
        <taxon>Pseudomonadales</taxon>
        <taxon>Pseudomonadaceae</taxon>
        <taxon>Pseudomonas</taxon>
    </lineage>
</organism>
<evidence type="ECO:0000313" key="13">
    <source>
        <dbReference type="EMBL" id="HJH22249.1"/>
    </source>
</evidence>
<keyword evidence="6 13" id="KW-0347">Helicase</keyword>
<keyword evidence="7" id="KW-0067">ATP-binding</keyword>
<dbReference type="GO" id="GO:0003677">
    <property type="term" value="F:DNA binding"/>
    <property type="evidence" value="ECO:0007669"/>
    <property type="project" value="UniProtKB-KW"/>
</dbReference>
<evidence type="ECO:0000256" key="8">
    <source>
        <dbReference type="ARBA" id="ARBA00023125"/>
    </source>
</evidence>
<dbReference type="InterPro" id="IPR027417">
    <property type="entry name" value="P-loop_NTPase"/>
</dbReference>
<keyword evidence="5" id="KW-0378">Hydrolase</keyword>
<comment type="similarity">
    <text evidence="1">Belongs to the helicase family. DnaB subfamily.</text>
</comment>
<name>A0A921NNV5_9PSED</name>
<dbReference type="InterPro" id="IPR016136">
    <property type="entry name" value="DNA_helicase_N/primase_C"/>
</dbReference>
<dbReference type="InterPro" id="IPR007693">
    <property type="entry name" value="DNA_helicase_DnaB-like_N"/>
</dbReference>
<dbReference type="EMBL" id="DYTS01000448">
    <property type="protein sequence ID" value="HJH22249.1"/>
    <property type="molecule type" value="Genomic_DNA"/>
</dbReference>
<evidence type="ECO:0000259" key="12">
    <source>
        <dbReference type="PROSITE" id="PS51199"/>
    </source>
</evidence>
<reference evidence="13" key="1">
    <citation type="journal article" date="2021" name="PeerJ">
        <title>Extensive microbial diversity within the chicken gut microbiome revealed by metagenomics and culture.</title>
        <authorList>
            <person name="Gilroy R."/>
            <person name="Ravi A."/>
            <person name="Getino M."/>
            <person name="Pursley I."/>
            <person name="Horton D.L."/>
            <person name="Alikhan N.F."/>
            <person name="Baker D."/>
            <person name="Gharbi K."/>
            <person name="Hall N."/>
            <person name="Watson M."/>
            <person name="Adriaenssens E.M."/>
            <person name="Foster-Nyarko E."/>
            <person name="Jarju S."/>
            <person name="Secka A."/>
            <person name="Antonio M."/>
            <person name="Oren A."/>
            <person name="Chaudhuri R.R."/>
            <person name="La Ragione R."/>
            <person name="Hildebrand F."/>
            <person name="Pallen M.J."/>
        </authorList>
    </citation>
    <scope>NUCLEOTIDE SEQUENCE</scope>
    <source>
        <strain evidence="13">ChiSjej2B20-17149</strain>
    </source>
</reference>